<name>A0A5X8Y3R8_SALNE</name>
<dbReference type="AlphaFoldDB" id="A0A5X8Y3R8"/>
<proteinExistence type="predicted"/>
<gene>
    <name evidence="1" type="ORF">EVG73_26050</name>
</gene>
<evidence type="ECO:0000313" key="1">
    <source>
        <dbReference type="EMBL" id="ECB1915787.1"/>
    </source>
</evidence>
<feature type="non-terminal residue" evidence="1">
    <location>
        <position position="1"/>
    </location>
</feature>
<comment type="caution">
    <text evidence="1">The sequence shown here is derived from an EMBL/GenBank/DDBJ whole genome shotgun (WGS) entry which is preliminary data.</text>
</comment>
<protein>
    <submittedName>
        <fullName evidence="1">Antitoxin of toxin-antitoxin stability system</fullName>
    </submittedName>
</protein>
<reference evidence="1" key="1">
    <citation type="submission" date="2019-01" db="EMBL/GenBank/DDBJ databases">
        <authorList>
            <person name="Ashton P.M."/>
            <person name="Dallman T."/>
            <person name="Nair S."/>
            <person name="De Pinna E."/>
            <person name="Peters T."/>
            <person name="Grant K."/>
        </authorList>
    </citation>
    <scope>NUCLEOTIDE SEQUENCE</scope>
    <source>
        <strain evidence="1">500372</strain>
    </source>
</reference>
<organism evidence="1">
    <name type="scientific">Salmonella newport</name>
    <dbReference type="NCBI Taxonomy" id="108619"/>
    <lineage>
        <taxon>Bacteria</taxon>
        <taxon>Pseudomonadati</taxon>
        <taxon>Pseudomonadota</taxon>
        <taxon>Gammaproteobacteria</taxon>
        <taxon>Enterobacterales</taxon>
        <taxon>Enterobacteriaceae</taxon>
        <taxon>Salmonella</taxon>
    </lineage>
</organism>
<accession>A0A5X8Y3R8</accession>
<dbReference type="EMBL" id="AAHWTY010000142">
    <property type="protein sequence ID" value="ECB1915787.1"/>
    <property type="molecule type" value="Genomic_DNA"/>
</dbReference>
<sequence length="32" mass="3584">EMQYDWLTSPEAVDEALLAGGYTFTETGQRFG</sequence>